<organism evidence="2 3">
    <name type="scientific">Aquisphaera giovannonii</name>
    <dbReference type="NCBI Taxonomy" id="406548"/>
    <lineage>
        <taxon>Bacteria</taxon>
        <taxon>Pseudomonadati</taxon>
        <taxon>Planctomycetota</taxon>
        <taxon>Planctomycetia</taxon>
        <taxon>Isosphaerales</taxon>
        <taxon>Isosphaeraceae</taxon>
        <taxon>Aquisphaera</taxon>
    </lineage>
</organism>
<reference evidence="2 3" key="1">
    <citation type="submission" date="2019-08" db="EMBL/GenBank/DDBJ databases">
        <title>Deep-cultivation of Planctomycetes and their phenomic and genomic characterization uncovers novel biology.</title>
        <authorList>
            <person name="Wiegand S."/>
            <person name="Jogler M."/>
            <person name="Boedeker C."/>
            <person name="Pinto D."/>
            <person name="Vollmers J."/>
            <person name="Rivas-Marin E."/>
            <person name="Kohn T."/>
            <person name="Peeters S.H."/>
            <person name="Heuer A."/>
            <person name="Rast P."/>
            <person name="Oberbeckmann S."/>
            <person name="Bunk B."/>
            <person name="Jeske O."/>
            <person name="Meyerdierks A."/>
            <person name="Storesund J.E."/>
            <person name="Kallscheuer N."/>
            <person name="Luecker S."/>
            <person name="Lage O.M."/>
            <person name="Pohl T."/>
            <person name="Merkel B.J."/>
            <person name="Hornburger P."/>
            <person name="Mueller R.-W."/>
            <person name="Bruemmer F."/>
            <person name="Labrenz M."/>
            <person name="Spormann A.M."/>
            <person name="Op den Camp H."/>
            <person name="Overmann J."/>
            <person name="Amann R."/>
            <person name="Jetten M.S.M."/>
            <person name="Mascher T."/>
            <person name="Medema M.H."/>
            <person name="Devos D.P."/>
            <person name="Kaster A.-K."/>
            <person name="Ovreas L."/>
            <person name="Rohde M."/>
            <person name="Galperin M.Y."/>
            <person name="Jogler C."/>
        </authorList>
    </citation>
    <scope>NUCLEOTIDE SEQUENCE [LARGE SCALE GENOMIC DNA]</scope>
    <source>
        <strain evidence="2 3">OJF2</strain>
    </source>
</reference>
<keyword evidence="3" id="KW-1185">Reference proteome</keyword>
<accession>A0A5B9WBP0</accession>
<evidence type="ECO:0000256" key="1">
    <source>
        <dbReference type="SAM" id="MobiDB-lite"/>
    </source>
</evidence>
<dbReference type="Proteomes" id="UP000324233">
    <property type="component" value="Chromosome"/>
</dbReference>
<dbReference type="NCBIfam" id="TIGR04138">
    <property type="entry name" value="Plancto_Ver_chp"/>
    <property type="match status" value="1"/>
</dbReference>
<feature type="region of interest" description="Disordered" evidence="1">
    <location>
        <begin position="42"/>
        <end position="73"/>
    </location>
</feature>
<evidence type="ECO:0000313" key="3">
    <source>
        <dbReference type="Proteomes" id="UP000324233"/>
    </source>
</evidence>
<dbReference type="EMBL" id="CP042997">
    <property type="protein sequence ID" value="QEH38098.1"/>
    <property type="molecule type" value="Genomic_DNA"/>
</dbReference>
<dbReference type="AlphaFoldDB" id="A0A5B9WBP0"/>
<dbReference type="OrthoDB" id="282243at2"/>
<dbReference type="InterPro" id="IPR026406">
    <property type="entry name" value="Ver/Plancto_CHP"/>
</dbReference>
<evidence type="ECO:0000313" key="2">
    <source>
        <dbReference type="EMBL" id="QEH38098.1"/>
    </source>
</evidence>
<dbReference type="RefSeq" id="WP_148597577.1">
    <property type="nucleotide sequence ID" value="NZ_CP042997.1"/>
</dbReference>
<name>A0A5B9WBP0_9BACT</name>
<dbReference type="KEGG" id="agv:OJF2_66960"/>
<feature type="compositionally biased region" description="Basic and acidic residues" evidence="1">
    <location>
        <begin position="57"/>
        <end position="70"/>
    </location>
</feature>
<sequence length="157" mass="18009">MDIRDQLARVIATDSRYTIEAYAFVLEGLKLARSRKLRARRKREERLRGTRRKKKRESIQGKEGDSERQSGHVTGRELCLAARQVALRYYGPMALTVLERWGLHSTSDIGEIVYNLIRSGDLDKTPSDKRSDFDDVYDFATALRPEPKPVDEGEEAP</sequence>
<protein>
    <submittedName>
        <fullName evidence="2">Uncharacterized protein</fullName>
    </submittedName>
</protein>
<gene>
    <name evidence="2" type="ORF">OJF2_66960</name>
</gene>
<proteinExistence type="predicted"/>